<feature type="transmembrane region" description="Helical" evidence="1">
    <location>
        <begin position="151"/>
        <end position="170"/>
    </location>
</feature>
<accession>A0A099ICR9</accession>
<keyword evidence="1" id="KW-0812">Transmembrane</keyword>
<proteinExistence type="predicted"/>
<organism evidence="2 3">
    <name type="scientific">Clostridium innocuum</name>
    <dbReference type="NCBI Taxonomy" id="1522"/>
    <lineage>
        <taxon>Bacteria</taxon>
        <taxon>Bacillati</taxon>
        <taxon>Bacillota</taxon>
        <taxon>Clostridia</taxon>
        <taxon>Eubacteriales</taxon>
        <taxon>Clostridiaceae</taxon>
        <taxon>Clostridium</taxon>
    </lineage>
</organism>
<evidence type="ECO:0000313" key="2">
    <source>
        <dbReference type="EMBL" id="KGJ54937.1"/>
    </source>
</evidence>
<comment type="caution">
    <text evidence="2">The sequence shown here is derived from an EMBL/GenBank/DDBJ whole genome shotgun (WGS) entry which is preliminary data.</text>
</comment>
<feature type="transmembrane region" description="Helical" evidence="1">
    <location>
        <begin position="129"/>
        <end position="145"/>
    </location>
</feature>
<sequence>MDEMMSETAFDARLNVLWERFFALQNHTGADVQEALHDLMTHPKEELDDASYMKLMYMKGLCYEEQGNKNAARYCAMRMYAIQECMRNPRKKRPRFLDLQGYACSDAMNAFIERYTAFLEETYRGINRRLLMIVGILFLAVFLVLTLFLRIYFIIAALESIMLGMLTYLLQKRRMPDIFQKNQLNAIEKYVEQEVLEFDRPIRFS</sequence>
<protein>
    <submittedName>
        <fullName evidence="2">Uncharacterized protein</fullName>
    </submittedName>
</protein>
<dbReference type="AlphaFoldDB" id="A0A099ICR9"/>
<dbReference type="RefSeq" id="WP_044903384.1">
    <property type="nucleotide sequence ID" value="NZ_JQIF01000002.1"/>
</dbReference>
<gene>
    <name evidence="2" type="ORF">CIAN88_00605</name>
</gene>
<evidence type="ECO:0000313" key="3">
    <source>
        <dbReference type="Proteomes" id="UP000030008"/>
    </source>
</evidence>
<name>A0A099ICR9_CLOIN</name>
<evidence type="ECO:0000256" key="1">
    <source>
        <dbReference type="SAM" id="Phobius"/>
    </source>
</evidence>
<keyword evidence="1" id="KW-0472">Membrane</keyword>
<keyword evidence="1" id="KW-1133">Transmembrane helix</keyword>
<reference evidence="2 3" key="1">
    <citation type="submission" date="2014-08" db="EMBL/GenBank/DDBJ databases">
        <title>Clostridium innocuum, an unnegligible vancomycin-resistant pathogen causing extra-intestinal infections.</title>
        <authorList>
            <person name="Feng Y."/>
            <person name="Chiu C.-H."/>
        </authorList>
    </citation>
    <scope>NUCLEOTIDE SEQUENCE [LARGE SCALE GENOMIC DNA]</scope>
    <source>
        <strain evidence="2 3">AN88</strain>
    </source>
</reference>
<dbReference type="EMBL" id="JQIF01000002">
    <property type="protein sequence ID" value="KGJ54937.1"/>
    <property type="molecule type" value="Genomic_DNA"/>
</dbReference>
<dbReference type="Proteomes" id="UP000030008">
    <property type="component" value="Unassembled WGS sequence"/>
</dbReference>